<accession>A0A5E7P1V8</accession>
<sequence>MSSVSLYQVDAKTEAEIVADVLFVHGVGGNYLDTWHPPGKAEDFWPSWLSADIENVRVFSLGYPASVTMWSSNSSSMGILERSRNILEYLTAHGIGARPTIFIAHSLGGLMVKQLLQTADTMNIEKWRPLVSNTRAIVFLATPHTGASLSDLASRLSFLSLPSNVTKEMAHGSAYLQNLGEWFRQNVARMSITVAAYHETSKTGPTVVVDSVSANPGIVGCVPIGVDGNHLSICKPLERNDLVYQSVSKLVRETVSAFLRPNKPVRVFLVPGYTDLFSKIKDALVAQDIWIDIQFVEEDATRLSLGVSNNGLMRDDKCYLFFIDIDERDPESIVDLIQLARSHGRGNTYKPIFILITAAGSLAEGLSRMPAFARPALARYFNFSGFISADNLSDRLSNLRLRIESEWSIRPRSSGGIL</sequence>
<dbReference type="InterPro" id="IPR052374">
    <property type="entry name" value="SERAC1"/>
</dbReference>
<keyword evidence="3" id="KW-0256">Endoplasmic reticulum</keyword>
<dbReference type="PANTHER" id="PTHR48182:SF2">
    <property type="entry name" value="PROTEIN SERAC1"/>
    <property type="match status" value="1"/>
</dbReference>
<reference evidence="5 6" key="1">
    <citation type="submission" date="2019-09" db="EMBL/GenBank/DDBJ databases">
        <authorList>
            <person name="Chandra G."/>
            <person name="Truman W A."/>
        </authorList>
    </citation>
    <scope>NUCLEOTIDE SEQUENCE [LARGE SCALE GENOMIC DNA]</scope>
    <source>
        <strain evidence="5">PS862</strain>
    </source>
</reference>
<evidence type="ECO:0000256" key="4">
    <source>
        <dbReference type="ARBA" id="ARBA00023136"/>
    </source>
</evidence>
<dbReference type="Proteomes" id="UP000385207">
    <property type="component" value="Unassembled WGS sequence"/>
</dbReference>
<proteinExistence type="predicted"/>
<dbReference type="AlphaFoldDB" id="A0A5E7P1V8"/>
<dbReference type="InterPro" id="IPR029058">
    <property type="entry name" value="AB_hydrolase_fold"/>
</dbReference>
<keyword evidence="4" id="KW-0472">Membrane</keyword>
<dbReference type="GO" id="GO:0016020">
    <property type="term" value="C:membrane"/>
    <property type="evidence" value="ECO:0007669"/>
    <property type="project" value="UniProtKB-SubCell"/>
</dbReference>
<evidence type="ECO:0000313" key="6">
    <source>
        <dbReference type="Proteomes" id="UP000385207"/>
    </source>
</evidence>
<evidence type="ECO:0000256" key="3">
    <source>
        <dbReference type="ARBA" id="ARBA00022824"/>
    </source>
</evidence>
<evidence type="ECO:0000256" key="1">
    <source>
        <dbReference type="ARBA" id="ARBA00004240"/>
    </source>
</evidence>
<dbReference type="PANTHER" id="PTHR48182">
    <property type="entry name" value="PROTEIN SERAC1"/>
    <property type="match status" value="1"/>
</dbReference>
<dbReference type="SUPFAM" id="SSF53474">
    <property type="entry name" value="alpha/beta-Hydrolases"/>
    <property type="match status" value="1"/>
</dbReference>
<name>A0A5E7P1V8_PSEFL</name>
<evidence type="ECO:0000313" key="5">
    <source>
        <dbReference type="EMBL" id="VVP43815.1"/>
    </source>
</evidence>
<evidence type="ECO:0000256" key="2">
    <source>
        <dbReference type="ARBA" id="ARBA00004370"/>
    </source>
</evidence>
<dbReference type="RefSeq" id="WP_150785020.1">
    <property type="nucleotide sequence ID" value="NZ_CABVII010000029.1"/>
</dbReference>
<dbReference type="OrthoDB" id="489469at2"/>
<gene>
    <name evidence="5" type="ORF">PS862_05027</name>
</gene>
<protein>
    <recommendedName>
        <fullName evidence="7">DUF676 domain-containing protein</fullName>
    </recommendedName>
</protein>
<comment type="subcellular location">
    <subcellularLocation>
        <location evidence="1">Endoplasmic reticulum</location>
    </subcellularLocation>
    <subcellularLocation>
        <location evidence="2">Membrane</location>
    </subcellularLocation>
</comment>
<evidence type="ECO:0008006" key="7">
    <source>
        <dbReference type="Google" id="ProtNLM"/>
    </source>
</evidence>
<dbReference type="EMBL" id="CABVII010000029">
    <property type="protein sequence ID" value="VVP43815.1"/>
    <property type="molecule type" value="Genomic_DNA"/>
</dbReference>
<organism evidence="5 6">
    <name type="scientific">Pseudomonas fluorescens</name>
    <dbReference type="NCBI Taxonomy" id="294"/>
    <lineage>
        <taxon>Bacteria</taxon>
        <taxon>Pseudomonadati</taxon>
        <taxon>Pseudomonadota</taxon>
        <taxon>Gammaproteobacteria</taxon>
        <taxon>Pseudomonadales</taxon>
        <taxon>Pseudomonadaceae</taxon>
        <taxon>Pseudomonas</taxon>
    </lineage>
</organism>
<dbReference type="Gene3D" id="3.40.50.1820">
    <property type="entry name" value="alpha/beta hydrolase"/>
    <property type="match status" value="1"/>
</dbReference>